<dbReference type="PANTHER" id="PTHR30269">
    <property type="entry name" value="TRANSMEMBRANE PROTEIN YFCA"/>
    <property type="match status" value="1"/>
</dbReference>
<keyword evidence="5 8" id="KW-0812">Transmembrane</keyword>
<dbReference type="Proteomes" id="UP000051789">
    <property type="component" value="Unassembled WGS sequence"/>
</dbReference>
<dbReference type="Pfam" id="PF01925">
    <property type="entry name" value="TauE"/>
    <property type="match status" value="1"/>
</dbReference>
<sequence length="244" mass="26714">MLGTLLYVIPGFFAGLVQGITGFGSGIVLMTFLPFVLPIPQGAGVLTLTMSGPNAALVWRYRRGIHWLHIIVPFVVYSVVATVAVHLGQHWPTTLLKGLLGGLLITIATYQVLMQYRGHAPRHIVWPVAVVFMIVSGFFNGLFGIGGPLMALYFLTESRSTTEYLASIQTFFMLDTVYVTSLRFSQGILQLHHLGFVAVGMLGAVIGTIVANRVVDQLNLTRVRQIVYTFIGISGLYYLVQALV</sequence>
<evidence type="ECO:0000313" key="10">
    <source>
        <dbReference type="Proteomes" id="UP000051789"/>
    </source>
</evidence>
<gene>
    <name evidence="9" type="ORF">FD19_GL001918</name>
</gene>
<evidence type="ECO:0000256" key="7">
    <source>
        <dbReference type="ARBA" id="ARBA00023136"/>
    </source>
</evidence>
<organism evidence="9 10">
    <name type="scientific">Lacticaseibacillus thailandensis DSM 22698 = JCM 13996</name>
    <dbReference type="NCBI Taxonomy" id="1423810"/>
    <lineage>
        <taxon>Bacteria</taxon>
        <taxon>Bacillati</taxon>
        <taxon>Bacillota</taxon>
        <taxon>Bacilli</taxon>
        <taxon>Lactobacillales</taxon>
        <taxon>Lactobacillaceae</taxon>
        <taxon>Lacticaseibacillus</taxon>
    </lineage>
</organism>
<protein>
    <recommendedName>
        <fullName evidence="8">Probable membrane transporter protein</fullName>
    </recommendedName>
</protein>
<evidence type="ECO:0000256" key="8">
    <source>
        <dbReference type="RuleBase" id="RU363041"/>
    </source>
</evidence>
<evidence type="ECO:0000313" key="9">
    <source>
        <dbReference type="EMBL" id="KRM86488.1"/>
    </source>
</evidence>
<feature type="transmembrane region" description="Helical" evidence="8">
    <location>
        <begin position="66"/>
        <end position="88"/>
    </location>
</feature>
<evidence type="ECO:0000256" key="5">
    <source>
        <dbReference type="ARBA" id="ARBA00022692"/>
    </source>
</evidence>
<comment type="similarity">
    <text evidence="2 8">Belongs to the 4-toluene sulfonate uptake permease (TSUP) (TC 2.A.102) family.</text>
</comment>
<dbReference type="InterPro" id="IPR002781">
    <property type="entry name" value="TM_pro_TauE-like"/>
</dbReference>
<comment type="subcellular location">
    <subcellularLocation>
        <location evidence="1 8">Cell membrane</location>
        <topology evidence="1 8">Multi-pass membrane protein</topology>
    </subcellularLocation>
</comment>
<feature type="transmembrane region" description="Helical" evidence="8">
    <location>
        <begin position="94"/>
        <end position="113"/>
    </location>
</feature>
<feature type="transmembrane region" description="Helical" evidence="8">
    <location>
        <begin position="12"/>
        <end position="33"/>
    </location>
</feature>
<dbReference type="RefSeq" id="WP_056969823.1">
    <property type="nucleotide sequence ID" value="NZ_AYZK01000009.1"/>
</dbReference>
<feature type="transmembrane region" description="Helical" evidence="8">
    <location>
        <begin position="125"/>
        <end position="152"/>
    </location>
</feature>
<reference evidence="9 10" key="1">
    <citation type="journal article" date="2015" name="Genome Announc.">
        <title>Expanding the biotechnology potential of lactobacilli through comparative genomics of 213 strains and associated genera.</title>
        <authorList>
            <person name="Sun Z."/>
            <person name="Harris H.M."/>
            <person name="McCann A."/>
            <person name="Guo C."/>
            <person name="Argimon S."/>
            <person name="Zhang W."/>
            <person name="Yang X."/>
            <person name="Jeffery I.B."/>
            <person name="Cooney J.C."/>
            <person name="Kagawa T.F."/>
            <person name="Liu W."/>
            <person name="Song Y."/>
            <person name="Salvetti E."/>
            <person name="Wrobel A."/>
            <person name="Rasinkangas P."/>
            <person name="Parkhill J."/>
            <person name="Rea M.C."/>
            <person name="O'Sullivan O."/>
            <person name="Ritari J."/>
            <person name="Douillard F.P."/>
            <person name="Paul Ross R."/>
            <person name="Yang R."/>
            <person name="Briner A.E."/>
            <person name="Felis G.E."/>
            <person name="de Vos W.M."/>
            <person name="Barrangou R."/>
            <person name="Klaenhammer T.R."/>
            <person name="Caufield P.W."/>
            <person name="Cui Y."/>
            <person name="Zhang H."/>
            <person name="O'Toole P.W."/>
        </authorList>
    </citation>
    <scope>NUCLEOTIDE SEQUENCE [LARGE SCALE GENOMIC DNA]</scope>
    <source>
        <strain evidence="9 10">DSM 22698</strain>
    </source>
</reference>
<evidence type="ECO:0000256" key="3">
    <source>
        <dbReference type="ARBA" id="ARBA00022448"/>
    </source>
</evidence>
<comment type="caution">
    <text evidence="9">The sequence shown here is derived from an EMBL/GenBank/DDBJ whole genome shotgun (WGS) entry which is preliminary data.</text>
</comment>
<evidence type="ECO:0000256" key="6">
    <source>
        <dbReference type="ARBA" id="ARBA00022989"/>
    </source>
</evidence>
<dbReference type="STRING" id="1423810.FD19_GL001918"/>
<keyword evidence="7 8" id="KW-0472">Membrane</keyword>
<dbReference type="InterPro" id="IPR052017">
    <property type="entry name" value="TSUP"/>
</dbReference>
<proteinExistence type="inferred from homology"/>
<dbReference type="GO" id="GO:0005886">
    <property type="term" value="C:plasma membrane"/>
    <property type="evidence" value="ECO:0007669"/>
    <property type="project" value="UniProtKB-SubCell"/>
</dbReference>
<keyword evidence="6 8" id="KW-1133">Transmembrane helix</keyword>
<evidence type="ECO:0000256" key="2">
    <source>
        <dbReference type="ARBA" id="ARBA00009142"/>
    </source>
</evidence>
<evidence type="ECO:0000256" key="1">
    <source>
        <dbReference type="ARBA" id="ARBA00004651"/>
    </source>
</evidence>
<accession>A0A0R2C4E5</accession>
<dbReference type="PATRIC" id="fig|1423810.4.peg.1967"/>
<keyword evidence="4 8" id="KW-1003">Cell membrane</keyword>
<keyword evidence="10" id="KW-1185">Reference proteome</keyword>
<dbReference type="AlphaFoldDB" id="A0A0R2C4E5"/>
<keyword evidence="3" id="KW-0813">Transport</keyword>
<dbReference type="PANTHER" id="PTHR30269:SF37">
    <property type="entry name" value="MEMBRANE TRANSPORTER PROTEIN"/>
    <property type="match status" value="1"/>
</dbReference>
<feature type="transmembrane region" description="Helical" evidence="8">
    <location>
        <begin position="223"/>
        <end position="240"/>
    </location>
</feature>
<feature type="transmembrane region" description="Helical" evidence="8">
    <location>
        <begin position="39"/>
        <end position="59"/>
    </location>
</feature>
<dbReference type="EMBL" id="AYZK01000009">
    <property type="protein sequence ID" value="KRM86488.1"/>
    <property type="molecule type" value="Genomic_DNA"/>
</dbReference>
<feature type="transmembrane region" description="Helical" evidence="8">
    <location>
        <begin position="194"/>
        <end position="211"/>
    </location>
</feature>
<name>A0A0R2C4E5_9LACO</name>
<evidence type="ECO:0000256" key="4">
    <source>
        <dbReference type="ARBA" id="ARBA00022475"/>
    </source>
</evidence>